<protein>
    <submittedName>
        <fullName evidence="8">Sodium transporter</fullName>
    </submittedName>
</protein>
<evidence type="ECO:0000256" key="2">
    <source>
        <dbReference type="ARBA" id="ARBA00006434"/>
    </source>
</evidence>
<dbReference type="InterPro" id="IPR001734">
    <property type="entry name" value="Na/solute_symporter"/>
</dbReference>
<feature type="transmembrane region" description="Helical" evidence="7">
    <location>
        <begin position="566"/>
        <end position="592"/>
    </location>
</feature>
<feature type="transmembrane region" description="Helical" evidence="7">
    <location>
        <begin position="78"/>
        <end position="96"/>
    </location>
</feature>
<proteinExistence type="inferred from homology"/>
<comment type="subcellular location">
    <subcellularLocation>
        <location evidence="1">Membrane</location>
        <topology evidence="1">Multi-pass membrane protein</topology>
    </subcellularLocation>
</comment>
<reference evidence="8 9" key="1">
    <citation type="submission" date="2019-08" db="EMBL/GenBank/DDBJ databases">
        <title>Complete genome sequence of Candidatus Uab amorphum.</title>
        <authorList>
            <person name="Shiratori T."/>
            <person name="Suzuki S."/>
            <person name="Kakizawa Y."/>
            <person name="Ishida K."/>
        </authorList>
    </citation>
    <scope>NUCLEOTIDE SEQUENCE [LARGE SCALE GENOMIC DNA]</scope>
    <source>
        <strain evidence="8 9">SRT547</strain>
    </source>
</reference>
<keyword evidence="4 7" id="KW-1133">Transmembrane helix</keyword>
<dbReference type="AlphaFoldDB" id="A0A5S9F6A2"/>
<dbReference type="PANTHER" id="PTHR11819">
    <property type="entry name" value="SOLUTE CARRIER FAMILY 5"/>
    <property type="match status" value="1"/>
</dbReference>
<keyword evidence="5 7" id="KW-0472">Membrane</keyword>
<dbReference type="Pfam" id="PF00474">
    <property type="entry name" value="SSF"/>
    <property type="match status" value="2"/>
</dbReference>
<sequence>MHWLDVTIILGFIAYAIRSGFKSKDVASQNLTEYFLAGKSLPGWKAGISMAATQFAADTPLLVTGLIATAGIFSLWQMWIYAIAFLMMGFLLSASWRKSNVLTDAELTEFRYASKAAGPLRGVKAIYFGTIFNCTVLAMVLLAATRIAEPFLLWNAWLPEGVFNIALGIVKWFGVQMTTSTDENVVWILTANNFISIGVIVLVTMFYSTTGGLRSVVATDVMQFFMMMFATLCFAAYIIYETGGLSGMLEQLHTKFANGGPGGITPTQIVAFTPSLAKDITIPLLLVFALQWLVQMNADGTGYLAQRSMACRSDKDAKQAAIIFTVAQVFFRSLLWLPIGIGLMVIYPPNLGLPMEQIKSVQEATFVRGMSELLPVGLKGLMLTGMLAALASTVDTHLNWGSSYWTNDIYKRFVCQAWLKKEPSSTSLVWVARCANMLILVIALIIMAHLSSIQTAWKISLMLGAGMGVMLVLRWIWWKVTAWGELACIVASIVLAPVLLTYVEAEYLRLLLMALGSTSAGVIVSLLTGPEDMETLKKFYSQAQPPGFWGEVRKQLDTSDEPEKRFYRGVLATFCASFSFFCLLTGFGSMICGSPAPTWFPIRWLWLTVVILVGLILIPVWWRLGFKDD</sequence>
<feature type="transmembrane region" description="Helical" evidence="7">
    <location>
        <begin position="459"/>
        <end position="477"/>
    </location>
</feature>
<gene>
    <name evidence="8" type="ORF">UABAM_05894</name>
</gene>
<evidence type="ECO:0000256" key="3">
    <source>
        <dbReference type="ARBA" id="ARBA00022692"/>
    </source>
</evidence>
<dbReference type="EMBL" id="AP019860">
    <property type="protein sequence ID" value="BBM87482.1"/>
    <property type="molecule type" value="Genomic_DNA"/>
</dbReference>
<comment type="similarity">
    <text evidence="2 6">Belongs to the sodium:solute symporter (SSF) (TC 2.A.21) family.</text>
</comment>
<dbReference type="GO" id="GO:0005886">
    <property type="term" value="C:plasma membrane"/>
    <property type="evidence" value="ECO:0007669"/>
    <property type="project" value="TreeGrafter"/>
</dbReference>
<evidence type="ECO:0000256" key="7">
    <source>
        <dbReference type="SAM" id="Phobius"/>
    </source>
</evidence>
<keyword evidence="9" id="KW-1185">Reference proteome</keyword>
<feature type="transmembrane region" description="Helical" evidence="7">
    <location>
        <begin position="428"/>
        <end position="447"/>
    </location>
</feature>
<dbReference type="InterPro" id="IPR038377">
    <property type="entry name" value="Na/Glc_symporter_sf"/>
</dbReference>
<feature type="transmembrane region" description="Helical" evidence="7">
    <location>
        <begin position="125"/>
        <end position="144"/>
    </location>
</feature>
<feature type="transmembrane region" description="Helical" evidence="7">
    <location>
        <begin position="151"/>
        <end position="173"/>
    </location>
</feature>
<dbReference type="GO" id="GO:0005412">
    <property type="term" value="F:D-glucose:sodium symporter activity"/>
    <property type="evidence" value="ECO:0007669"/>
    <property type="project" value="TreeGrafter"/>
</dbReference>
<name>A0A5S9F6A2_UABAM</name>
<evidence type="ECO:0000256" key="1">
    <source>
        <dbReference type="ARBA" id="ARBA00004141"/>
    </source>
</evidence>
<dbReference type="PANTHER" id="PTHR11819:SF77">
    <property type="entry name" value="SODIUM_GLUCOSE COTRANSPORT PROTEIN"/>
    <property type="match status" value="1"/>
</dbReference>
<keyword evidence="3 7" id="KW-0812">Transmembrane</keyword>
<feature type="transmembrane region" description="Helical" evidence="7">
    <location>
        <begin position="185"/>
        <end position="209"/>
    </location>
</feature>
<dbReference type="Gene3D" id="1.20.1730.10">
    <property type="entry name" value="Sodium/glucose cotransporter"/>
    <property type="match status" value="1"/>
</dbReference>
<dbReference type="RefSeq" id="WP_151971499.1">
    <property type="nucleotide sequence ID" value="NZ_AP019860.1"/>
</dbReference>
<evidence type="ECO:0000256" key="4">
    <source>
        <dbReference type="ARBA" id="ARBA00022989"/>
    </source>
</evidence>
<feature type="transmembrane region" description="Helical" evidence="7">
    <location>
        <begin position="483"/>
        <end position="503"/>
    </location>
</feature>
<dbReference type="KEGG" id="uam:UABAM_05894"/>
<feature type="transmembrane region" description="Helical" evidence="7">
    <location>
        <begin position="221"/>
        <end position="240"/>
    </location>
</feature>
<organism evidence="8 9">
    <name type="scientific">Uabimicrobium amorphum</name>
    <dbReference type="NCBI Taxonomy" id="2596890"/>
    <lineage>
        <taxon>Bacteria</taxon>
        <taxon>Pseudomonadati</taxon>
        <taxon>Planctomycetota</taxon>
        <taxon>Candidatus Uabimicrobiia</taxon>
        <taxon>Candidatus Uabimicrobiales</taxon>
        <taxon>Candidatus Uabimicrobiaceae</taxon>
        <taxon>Candidatus Uabimicrobium</taxon>
    </lineage>
</organism>
<feature type="transmembrane region" description="Helical" evidence="7">
    <location>
        <begin position="510"/>
        <end position="529"/>
    </location>
</feature>
<accession>A0A5S9F6A2</accession>
<dbReference type="CDD" id="cd11477">
    <property type="entry name" value="SLC5sbd_u1"/>
    <property type="match status" value="1"/>
</dbReference>
<dbReference type="OrthoDB" id="9814523at2"/>
<evidence type="ECO:0000256" key="6">
    <source>
        <dbReference type="RuleBase" id="RU362091"/>
    </source>
</evidence>
<evidence type="ECO:0000313" key="9">
    <source>
        <dbReference type="Proteomes" id="UP000326354"/>
    </source>
</evidence>
<dbReference type="Proteomes" id="UP000326354">
    <property type="component" value="Chromosome"/>
</dbReference>
<dbReference type="PROSITE" id="PS50283">
    <property type="entry name" value="NA_SOLUT_SYMP_3"/>
    <property type="match status" value="1"/>
</dbReference>
<feature type="transmembrane region" description="Helical" evidence="7">
    <location>
        <begin position="604"/>
        <end position="622"/>
    </location>
</feature>
<feature type="transmembrane region" description="Helical" evidence="7">
    <location>
        <begin position="320"/>
        <end position="347"/>
    </location>
</feature>
<evidence type="ECO:0000256" key="5">
    <source>
        <dbReference type="ARBA" id="ARBA00023136"/>
    </source>
</evidence>
<evidence type="ECO:0000313" key="8">
    <source>
        <dbReference type="EMBL" id="BBM87482.1"/>
    </source>
</evidence>